<sequence>MLDIVMLQVELGKVIEGVIRKKEEWELIGSRTYSWKGSQVLRCKRWDKVAVRWHLSTCTTDRECSGGSNVDLAETPQKFSELPVWRNAFTYAQLPTEKESFLRLGLNGYDRRKVFVKAFSPLKIDVDWQWIVGRDGCNNFTVRMSAMSTINEKSRAKLGEFCRLFDMDGFVDCDNL</sequence>
<dbReference type="EMBL" id="CAJGYM010000007">
    <property type="protein sequence ID" value="CAD6188092.1"/>
    <property type="molecule type" value="Genomic_DNA"/>
</dbReference>
<keyword evidence="2" id="KW-1185">Reference proteome</keyword>
<comment type="caution">
    <text evidence="1">The sequence shown here is derived from an EMBL/GenBank/DDBJ whole genome shotgun (WGS) entry which is preliminary data.</text>
</comment>
<protein>
    <submittedName>
        <fullName evidence="1">Uncharacterized protein</fullName>
    </submittedName>
</protein>
<accession>A0A8S1GYI2</accession>
<proteinExistence type="predicted"/>
<organism evidence="1 2">
    <name type="scientific">Caenorhabditis auriculariae</name>
    <dbReference type="NCBI Taxonomy" id="2777116"/>
    <lineage>
        <taxon>Eukaryota</taxon>
        <taxon>Metazoa</taxon>
        <taxon>Ecdysozoa</taxon>
        <taxon>Nematoda</taxon>
        <taxon>Chromadorea</taxon>
        <taxon>Rhabditida</taxon>
        <taxon>Rhabditina</taxon>
        <taxon>Rhabditomorpha</taxon>
        <taxon>Rhabditoidea</taxon>
        <taxon>Rhabditidae</taxon>
        <taxon>Peloderinae</taxon>
        <taxon>Caenorhabditis</taxon>
    </lineage>
</organism>
<evidence type="ECO:0000313" key="1">
    <source>
        <dbReference type="EMBL" id="CAD6188092.1"/>
    </source>
</evidence>
<evidence type="ECO:0000313" key="2">
    <source>
        <dbReference type="Proteomes" id="UP000835052"/>
    </source>
</evidence>
<gene>
    <name evidence="1" type="ORF">CAUJ_LOCUS4011</name>
</gene>
<dbReference type="OrthoDB" id="5807469at2759"/>
<dbReference type="Proteomes" id="UP000835052">
    <property type="component" value="Unassembled WGS sequence"/>
</dbReference>
<name>A0A8S1GYI2_9PELO</name>
<dbReference type="AlphaFoldDB" id="A0A8S1GYI2"/>
<reference evidence="1" key="1">
    <citation type="submission" date="2020-10" db="EMBL/GenBank/DDBJ databases">
        <authorList>
            <person name="Kikuchi T."/>
        </authorList>
    </citation>
    <scope>NUCLEOTIDE SEQUENCE</scope>
    <source>
        <strain evidence="1">NKZ352</strain>
    </source>
</reference>